<organism evidence="2 3">
    <name type="scientific">Stylosanthes scabra</name>
    <dbReference type="NCBI Taxonomy" id="79078"/>
    <lineage>
        <taxon>Eukaryota</taxon>
        <taxon>Viridiplantae</taxon>
        <taxon>Streptophyta</taxon>
        <taxon>Embryophyta</taxon>
        <taxon>Tracheophyta</taxon>
        <taxon>Spermatophyta</taxon>
        <taxon>Magnoliopsida</taxon>
        <taxon>eudicotyledons</taxon>
        <taxon>Gunneridae</taxon>
        <taxon>Pentapetalae</taxon>
        <taxon>rosids</taxon>
        <taxon>fabids</taxon>
        <taxon>Fabales</taxon>
        <taxon>Fabaceae</taxon>
        <taxon>Papilionoideae</taxon>
        <taxon>50 kb inversion clade</taxon>
        <taxon>dalbergioids sensu lato</taxon>
        <taxon>Dalbergieae</taxon>
        <taxon>Pterocarpus clade</taxon>
        <taxon>Stylosanthes</taxon>
    </lineage>
</organism>
<dbReference type="EMBL" id="JASCZI010271868">
    <property type="protein sequence ID" value="MED6216074.1"/>
    <property type="molecule type" value="Genomic_DNA"/>
</dbReference>
<reference evidence="2 3" key="1">
    <citation type="journal article" date="2023" name="Plants (Basel)">
        <title>Bridging the Gap: Combining Genomics and Transcriptomics Approaches to Understand Stylosanthes scabra, an Orphan Legume from the Brazilian Caatinga.</title>
        <authorList>
            <person name="Ferreira-Neto J.R.C."/>
            <person name="da Silva M.D."/>
            <person name="Binneck E."/>
            <person name="de Melo N.F."/>
            <person name="da Silva R.H."/>
            <person name="de Melo A.L.T.M."/>
            <person name="Pandolfi V."/>
            <person name="Bustamante F.O."/>
            <person name="Brasileiro-Vidal A.C."/>
            <person name="Benko-Iseppon A.M."/>
        </authorList>
    </citation>
    <scope>NUCLEOTIDE SEQUENCE [LARGE SCALE GENOMIC DNA]</scope>
    <source>
        <tissue evidence="2">Leaves</tissue>
    </source>
</reference>
<name>A0ABU6Z3B0_9FABA</name>
<proteinExistence type="predicted"/>
<gene>
    <name evidence="2" type="ORF">PIB30_004101</name>
</gene>
<feature type="region of interest" description="Disordered" evidence="1">
    <location>
        <begin position="1"/>
        <end position="65"/>
    </location>
</feature>
<accession>A0ABU6Z3B0</accession>
<protein>
    <submittedName>
        <fullName evidence="2">Uncharacterized protein</fullName>
    </submittedName>
</protein>
<evidence type="ECO:0000256" key="1">
    <source>
        <dbReference type="SAM" id="MobiDB-lite"/>
    </source>
</evidence>
<keyword evidence="3" id="KW-1185">Reference proteome</keyword>
<evidence type="ECO:0000313" key="2">
    <source>
        <dbReference type="EMBL" id="MED6216074.1"/>
    </source>
</evidence>
<evidence type="ECO:0000313" key="3">
    <source>
        <dbReference type="Proteomes" id="UP001341840"/>
    </source>
</evidence>
<comment type="caution">
    <text evidence="2">The sequence shown here is derived from an EMBL/GenBank/DDBJ whole genome shotgun (WGS) entry which is preliminary data.</text>
</comment>
<feature type="compositionally biased region" description="Polar residues" evidence="1">
    <location>
        <begin position="49"/>
        <end position="59"/>
    </location>
</feature>
<dbReference type="Proteomes" id="UP001341840">
    <property type="component" value="Unassembled WGS sequence"/>
</dbReference>
<sequence>METALTRVEPDVLQPKVLKTGPASQTGRTASRQHRWFSSVEKPGVRQPLENQRPASNRGSRGPPALTLLPQTLASVFDPPNPRTSVVVRCRCGGCRRRRLFAFPSSSVRPAFAVQRRGSPGRVFTVTEVPYSFIYLWQDAPETCSALKSREKSGCKSKYMNIFPYLAFQKLALFEGREPIVTLIGELWLWLTYWMSKR</sequence>